<evidence type="ECO:0000256" key="1">
    <source>
        <dbReference type="ARBA" id="ARBA00022679"/>
    </source>
</evidence>
<dbReference type="InterPro" id="IPR036890">
    <property type="entry name" value="HATPase_C_sf"/>
</dbReference>
<dbReference type="Proteomes" id="UP000196138">
    <property type="component" value="Chromosome"/>
</dbReference>
<evidence type="ECO:0000256" key="3">
    <source>
        <dbReference type="ARBA" id="ARBA00023012"/>
    </source>
</evidence>
<dbReference type="Gene3D" id="3.30.565.10">
    <property type="entry name" value="Histidine kinase-like ATPase, C-terminal domain"/>
    <property type="match status" value="1"/>
</dbReference>
<feature type="signal peptide" evidence="6">
    <location>
        <begin position="1"/>
        <end position="18"/>
    </location>
</feature>
<reference evidence="8 9" key="1">
    <citation type="submission" date="2017-05" db="EMBL/GenBank/DDBJ databases">
        <authorList>
            <person name="Song R."/>
            <person name="Chenine A.L."/>
            <person name="Ruprecht R.M."/>
        </authorList>
    </citation>
    <scope>NUCLEOTIDE SEQUENCE [LARGE SCALE GENOMIC DNA]</scope>
    <source>
        <strain evidence="8 9">DSM 26136</strain>
    </source>
</reference>
<feature type="transmembrane region" description="Helical" evidence="5">
    <location>
        <begin position="315"/>
        <end position="334"/>
    </location>
</feature>
<proteinExistence type="predicted"/>
<keyword evidence="2 8" id="KW-0418">Kinase</keyword>
<dbReference type="AlphaFoldDB" id="A0A1Y0EQM9"/>
<dbReference type="InterPro" id="IPR003594">
    <property type="entry name" value="HATPase_dom"/>
</dbReference>
<feature type="transmembrane region" description="Helical" evidence="5">
    <location>
        <begin position="346"/>
        <end position="364"/>
    </location>
</feature>
<keyword evidence="3" id="KW-0902">Two-component regulatory system</keyword>
<keyword evidence="9" id="KW-1185">Reference proteome</keyword>
<evidence type="ECO:0000256" key="2">
    <source>
        <dbReference type="ARBA" id="ARBA00022777"/>
    </source>
</evidence>
<feature type="transmembrane region" description="Helical" evidence="5">
    <location>
        <begin position="255"/>
        <end position="274"/>
    </location>
</feature>
<evidence type="ECO:0000256" key="4">
    <source>
        <dbReference type="SAM" id="MobiDB-lite"/>
    </source>
</evidence>
<evidence type="ECO:0000259" key="7">
    <source>
        <dbReference type="SMART" id="SM00387"/>
    </source>
</evidence>
<feature type="transmembrane region" description="Helical" evidence="5">
    <location>
        <begin position="228"/>
        <end position="249"/>
    </location>
</feature>
<keyword evidence="6" id="KW-0732">Signal</keyword>
<dbReference type="InterPro" id="IPR050482">
    <property type="entry name" value="Sensor_HK_TwoCompSys"/>
</dbReference>
<name>A0A1Y0EQM9_9BURK</name>
<feature type="compositionally biased region" description="Low complexity" evidence="4">
    <location>
        <begin position="644"/>
        <end position="659"/>
    </location>
</feature>
<dbReference type="EMBL" id="CP021455">
    <property type="protein sequence ID" value="ARU05964.1"/>
    <property type="molecule type" value="Genomic_DNA"/>
</dbReference>
<keyword evidence="5" id="KW-0812">Transmembrane</keyword>
<dbReference type="GO" id="GO:0000160">
    <property type="term" value="P:phosphorelay signal transduction system"/>
    <property type="evidence" value="ECO:0007669"/>
    <property type="project" value="UniProtKB-KW"/>
</dbReference>
<dbReference type="SUPFAM" id="SSF55874">
    <property type="entry name" value="ATPase domain of HSP90 chaperone/DNA topoisomerase II/histidine kinase"/>
    <property type="match status" value="1"/>
</dbReference>
<dbReference type="GO" id="GO:0016301">
    <property type="term" value="F:kinase activity"/>
    <property type="evidence" value="ECO:0007669"/>
    <property type="project" value="UniProtKB-KW"/>
</dbReference>
<sequence length="669" mass="72992">MWWWLGLWLCLAWPGAQAQPLPRGPGHAIETSPLAGGACTVQVLATEAAPTTDGSRPEHGWVPVTLPDQWARRWPQHEGSAWYRITWQRHCQPGTAPSAALMGLGVDGLSVAGEVYINEDLLWRDASLTEPLSRSWNVPRWWWLPESSIGPGTNAIWIRVVGHRALSPGMGALRLGAPEVVADAYGNSLWRQRTLYQINAVLSALAVVLFGVVWCLRRGEQAHGWFALMSLSWLAYLSTFLATTMWPFSNSVSRSQASLLALMGFVVCACKMSLRIGGLRWPRAERVLWGLAALGALVLLMPMPASTGWRMTSVWQGAIAVFLVNGLLFQRHAWFPRQGSRQLAHMLLACCWLMFMGVALHDVLILQSNWQVARSWAALCGVLTVALMTLLLGAQLAQQMTTVERFNRVLKDRVAHARAELTEALATAHTQALNHAKLQERMQIAHDLHDGLGASLVRGMALVEQSPQPVNNARTLSLLKSLRDDLRQVIDQGSSAGATVPASPVQWLAPLRHRFTRIFDELDVTSSWQVPSQWQDLGGQPSVLQCLALTRIVEECLSNVIKHSQARHVRVHCTALQPQGLQLCIEDDGVGFDVVAVREAGQSVGMRSMAARAARIGGTLDLTSGVCGTQVCVSVPLLPPADWPATAARSAGATPAPEASAPTRAPEPV</sequence>
<dbReference type="KEGG" id="cser:CCO03_15960"/>
<feature type="chain" id="PRO_5012937176" evidence="6">
    <location>
        <begin position="19"/>
        <end position="669"/>
    </location>
</feature>
<keyword evidence="1" id="KW-0808">Transferase</keyword>
<dbReference type="CDD" id="cd16917">
    <property type="entry name" value="HATPase_UhpB-NarQ-NarX-like"/>
    <property type="match status" value="1"/>
</dbReference>
<accession>A0A1Y0EQM9</accession>
<evidence type="ECO:0000256" key="5">
    <source>
        <dbReference type="SAM" id="Phobius"/>
    </source>
</evidence>
<dbReference type="PANTHER" id="PTHR24421">
    <property type="entry name" value="NITRATE/NITRITE SENSOR PROTEIN NARX-RELATED"/>
    <property type="match status" value="1"/>
</dbReference>
<feature type="transmembrane region" description="Helical" evidence="5">
    <location>
        <begin position="195"/>
        <end position="216"/>
    </location>
</feature>
<feature type="region of interest" description="Disordered" evidence="4">
    <location>
        <begin position="644"/>
        <end position="669"/>
    </location>
</feature>
<evidence type="ECO:0000313" key="9">
    <source>
        <dbReference type="Proteomes" id="UP000196138"/>
    </source>
</evidence>
<keyword evidence="5" id="KW-0472">Membrane</keyword>
<evidence type="ECO:0000313" key="8">
    <source>
        <dbReference type="EMBL" id="ARU05964.1"/>
    </source>
</evidence>
<feature type="transmembrane region" description="Helical" evidence="5">
    <location>
        <begin position="286"/>
        <end position="303"/>
    </location>
</feature>
<protein>
    <submittedName>
        <fullName evidence="8">Histidine kinase</fullName>
    </submittedName>
</protein>
<organism evidence="8 9">
    <name type="scientific">Comamonas serinivorans</name>
    <dbReference type="NCBI Taxonomy" id="1082851"/>
    <lineage>
        <taxon>Bacteria</taxon>
        <taxon>Pseudomonadati</taxon>
        <taxon>Pseudomonadota</taxon>
        <taxon>Betaproteobacteria</taxon>
        <taxon>Burkholderiales</taxon>
        <taxon>Comamonadaceae</taxon>
        <taxon>Comamonas</taxon>
    </lineage>
</organism>
<evidence type="ECO:0000256" key="6">
    <source>
        <dbReference type="SAM" id="SignalP"/>
    </source>
</evidence>
<feature type="domain" description="Histidine kinase/HSP90-like ATPase" evidence="7">
    <location>
        <begin position="544"/>
        <end position="639"/>
    </location>
</feature>
<gene>
    <name evidence="8" type="ORF">CCO03_15960</name>
</gene>
<dbReference type="Pfam" id="PF02518">
    <property type="entry name" value="HATPase_c"/>
    <property type="match status" value="1"/>
</dbReference>
<dbReference type="SMART" id="SM00387">
    <property type="entry name" value="HATPase_c"/>
    <property type="match status" value="1"/>
</dbReference>
<keyword evidence="5" id="KW-1133">Transmembrane helix</keyword>
<feature type="transmembrane region" description="Helical" evidence="5">
    <location>
        <begin position="376"/>
        <end position="397"/>
    </location>
</feature>